<name>A0A2S9XB40_9BACT</name>
<feature type="signal peptide" evidence="1">
    <location>
        <begin position="1"/>
        <end position="26"/>
    </location>
</feature>
<accession>A0A2S9XB40</accession>
<protein>
    <recommendedName>
        <fullName evidence="4">Lipoprotein</fullName>
    </recommendedName>
</protein>
<feature type="chain" id="PRO_5015493276" description="Lipoprotein" evidence="1">
    <location>
        <begin position="27"/>
        <end position="219"/>
    </location>
</feature>
<gene>
    <name evidence="2" type="ORF">ENSA5_68050</name>
</gene>
<sequence>MRSFLGPASRVSLFLPLVLGCGHGPAAPLDPPGLTDPPPPALFVEHAGELPPDVVARGPVCPAEVGVAPTAFFDEHLLVRLPPGLEGEQVPEQSPTFARSAAPLALGCAPDLAASVFLTDQQVGGSQPLARAREQLFANLNLPERLDMDVVEGSDEGRDISLALSFPDHPVWGETQLYLRMIESYGRVYAIGFFAERHSYAQLEPLFAVSAATMIALPG</sequence>
<evidence type="ECO:0000313" key="3">
    <source>
        <dbReference type="Proteomes" id="UP000237968"/>
    </source>
</evidence>
<dbReference type="EMBL" id="PVNK01000296">
    <property type="protein sequence ID" value="PRP90068.1"/>
    <property type="molecule type" value="Genomic_DNA"/>
</dbReference>
<evidence type="ECO:0008006" key="4">
    <source>
        <dbReference type="Google" id="ProtNLM"/>
    </source>
</evidence>
<evidence type="ECO:0000313" key="2">
    <source>
        <dbReference type="EMBL" id="PRP90068.1"/>
    </source>
</evidence>
<dbReference type="RefSeq" id="WP_146156424.1">
    <property type="nucleotide sequence ID" value="NZ_PVNK01000296.1"/>
</dbReference>
<keyword evidence="1" id="KW-0732">Signal</keyword>
<dbReference type="AlphaFoldDB" id="A0A2S9XB40"/>
<keyword evidence="3" id="KW-1185">Reference proteome</keyword>
<dbReference type="OrthoDB" id="9835686at2"/>
<organism evidence="2 3">
    <name type="scientific">Enhygromyxa salina</name>
    <dbReference type="NCBI Taxonomy" id="215803"/>
    <lineage>
        <taxon>Bacteria</taxon>
        <taxon>Pseudomonadati</taxon>
        <taxon>Myxococcota</taxon>
        <taxon>Polyangia</taxon>
        <taxon>Nannocystales</taxon>
        <taxon>Nannocystaceae</taxon>
        <taxon>Enhygromyxa</taxon>
    </lineage>
</organism>
<dbReference type="Proteomes" id="UP000237968">
    <property type="component" value="Unassembled WGS sequence"/>
</dbReference>
<reference evidence="2 3" key="1">
    <citation type="submission" date="2018-03" db="EMBL/GenBank/DDBJ databases">
        <title>Draft Genome Sequences of the Obligatory Marine Myxobacteria Enhygromyxa salina SWB005.</title>
        <authorList>
            <person name="Poehlein A."/>
            <person name="Moghaddam J.A."/>
            <person name="Harms H."/>
            <person name="Alanjari M."/>
            <person name="Koenig G.M."/>
            <person name="Daniel R."/>
            <person name="Schaeberle T.F."/>
        </authorList>
    </citation>
    <scope>NUCLEOTIDE SEQUENCE [LARGE SCALE GENOMIC DNA]</scope>
    <source>
        <strain evidence="2 3">SWB005</strain>
    </source>
</reference>
<comment type="caution">
    <text evidence="2">The sequence shown here is derived from an EMBL/GenBank/DDBJ whole genome shotgun (WGS) entry which is preliminary data.</text>
</comment>
<evidence type="ECO:0000256" key="1">
    <source>
        <dbReference type="SAM" id="SignalP"/>
    </source>
</evidence>
<dbReference type="PROSITE" id="PS51257">
    <property type="entry name" value="PROKAR_LIPOPROTEIN"/>
    <property type="match status" value="1"/>
</dbReference>
<proteinExistence type="predicted"/>